<name>A0A2V1ISI0_9BACT</name>
<dbReference type="Gene3D" id="3.60.21.10">
    <property type="match status" value="1"/>
</dbReference>
<keyword evidence="4" id="KW-0235">DNA replication</keyword>
<sequence length="448" mass="50174">MSLFFVFLLSVLRVTYHKRNRQHMKFICTGDWHLGNMFHGIDRLDEHRHFLDWMVEHIEQLRPDALLIAGDVFDSGNPSAASQKAYYGFLARLSSLGHRMKVIVTAGNHDSAQRLEAPRPLLSCLQVEIRGNVRHLWSTDADGTPHRTVDYDDMIIPVDGADGIEAVVLAVPYLRSDAISGESYSEGVSNFMSTLINRAKALYPHRRRVMMAHLYATGAEIAADDASERIIVGGAEQVTLRGMNDHPDYLTCGHIHKRQHIHDTDWARYSGSVLPMSFAEKSYTHGVDLVDIGPDGLRDVKQLRYTPQHPLTVIPDDNEPADLTINRLCRLIDERLPPLTAESADENAVYVALRVTHGKISADDIAVAEKHIAKRNAILCKIQKIMPPPDIDTERESINPATIDDILNLDPVEVLAKAFALKHGTPLSERQREMLSEITANAKNDTEL</sequence>
<dbReference type="SUPFAM" id="SSF56300">
    <property type="entry name" value="Metallo-dependent phosphatases"/>
    <property type="match status" value="1"/>
</dbReference>
<keyword evidence="1 4" id="KW-0540">Nuclease</keyword>
<evidence type="ECO:0000313" key="6">
    <source>
        <dbReference type="EMBL" id="PWB05963.1"/>
    </source>
</evidence>
<comment type="similarity">
    <text evidence="4">Belongs to the SbcD family.</text>
</comment>
<dbReference type="EMBL" id="PUBV01000042">
    <property type="protein sequence ID" value="PWB05963.1"/>
    <property type="molecule type" value="Genomic_DNA"/>
</dbReference>
<keyword evidence="2 4" id="KW-0378">Hydrolase</keyword>
<keyword evidence="7" id="KW-1185">Reference proteome</keyword>
<evidence type="ECO:0000256" key="2">
    <source>
        <dbReference type="ARBA" id="ARBA00022801"/>
    </source>
</evidence>
<keyword evidence="3 4" id="KW-0269">Exonuclease</keyword>
<dbReference type="Proteomes" id="UP000244925">
    <property type="component" value="Unassembled WGS sequence"/>
</dbReference>
<keyword evidence="4" id="KW-0233">DNA recombination</keyword>
<dbReference type="InterPro" id="IPR004593">
    <property type="entry name" value="SbcD"/>
</dbReference>
<dbReference type="AlphaFoldDB" id="A0A2V1ISI0"/>
<dbReference type="PANTHER" id="PTHR30337">
    <property type="entry name" value="COMPONENT OF ATP-DEPENDENT DSDNA EXONUCLEASE"/>
    <property type="match status" value="1"/>
</dbReference>
<dbReference type="GO" id="GO:0006260">
    <property type="term" value="P:DNA replication"/>
    <property type="evidence" value="ECO:0007669"/>
    <property type="project" value="UniProtKB-KW"/>
</dbReference>
<dbReference type="GO" id="GO:0008408">
    <property type="term" value="F:3'-5' exonuclease activity"/>
    <property type="evidence" value="ECO:0007669"/>
    <property type="project" value="InterPro"/>
</dbReference>
<dbReference type="PANTHER" id="PTHR30337:SF0">
    <property type="entry name" value="NUCLEASE SBCCD SUBUNIT D"/>
    <property type="match status" value="1"/>
</dbReference>
<gene>
    <name evidence="4" type="primary">sbcD</name>
    <name evidence="6" type="ORF">C5O25_11885</name>
</gene>
<dbReference type="GO" id="GO:0006310">
    <property type="term" value="P:DNA recombination"/>
    <property type="evidence" value="ECO:0007669"/>
    <property type="project" value="UniProtKB-KW"/>
</dbReference>
<keyword evidence="4" id="KW-0255">Endonuclease</keyword>
<dbReference type="InterPro" id="IPR041796">
    <property type="entry name" value="Mre11_N"/>
</dbReference>
<comment type="caution">
    <text evidence="6">The sequence shown here is derived from an EMBL/GenBank/DDBJ whole genome shotgun (WGS) entry which is preliminary data.</text>
</comment>
<evidence type="ECO:0000256" key="1">
    <source>
        <dbReference type="ARBA" id="ARBA00022722"/>
    </source>
</evidence>
<comment type="subunit">
    <text evidence="4">Heterodimer of SbcC and SbcD.</text>
</comment>
<dbReference type="NCBIfam" id="TIGR00619">
    <property type="entry name" value="sbcd"/>
    <property type="match status" value="1"/>
</dbReference>
<dbReference type="InterPro" id="IPR050535">
    <property type="entry name" value="DNA_Repair-Maintenance_Comp"/>
</dbReference>
<evidence type="ECO:0000256" key="3">
    <source>
        <dbReference type="ARBA" id="ARBA00022839"/>
    </source>
</evidence>
<dbReference type="Pfam" id="PF00149">
    <property type="entry name" value="Metallophos"/>
    <property type="match status" value="1"/>
</dbReference>
<reference evidence="7" key="1">
    <citation type="submission" date="2018-02" db="EMBL/GenBank/DDBJ databases">
        <authorList>
            <person name="Clavel T."/>
            <person name="Strowig T."/>
        </authorList>
    </citation>
    <scope>NUCLEOTIDE SEQUENCE [LARGE SCALE GENOMIC DNA]</scope>
    <source>
        <strain evidence="7">DSM 100764</strain>
    </source>
</reference>
<dbReference type="GO" id="GO:0004519">
    <property type="term" value="F:endonuclease activity"/>
    <property type="evidence" value="ECO:0007669"/>
    <property type="project" value="UniProtKB-KW"/>
</dbReference>
<evidence type="ECO:0000256" key="4">
    <source>
        <dbReference type="RuleBase" id="RU363069"/>
    </source>
</evidence>
<comment type="function">
    <text evidence="4">SbcCD cleaves DNA hairpin structures. These structures can inhibit DNA replication and are intermediates in certain DNA recombination reactions. The complex acts as a 3'-&gt;5' double strand exonuclease that can open hairpins. It also has a 5' single-strand endonuclease activity.</text>
</comment>
<dbReference type="InterPro" id="IPR029052">
    <property type="entry name" value="Metallo-depent_PP-like"/>
</dbReference>
<accession>A0A2V1ISI0</accession>
<evidence type="ECO:0000313" key="7">
    <source>
        <dbReference type="Proteomes" id="UP000244925"/>
    </source>
</evidence>
<protein>
    <recommendedName>
        <fullName evidence="4">Nuclease SbcCD subunit D</fullName>
    </recommendedName>
</protein>
<feature type="domain" description="Calcineurin-like phosphoesterase" evidence="5">
    <location>
        <begin position="24"/>
        <end position="124"/>
    </location>
</feature>
<proteinExistence type="inferred from homology"/>
<organism evidence="6 7">
    <name type="scientific">Paramuribaculum intestinale</name>
    <dbReference type="NCBI Taxonomy" id="2094151"/>
    <lineage>
        <taxon>Bacteria</taxon>
        <taxon>Pseudomonadati</taxon>
        <taxon>Bacteroidota</taxon>
        <taxon>Bacteroidia</taxon>
        <taxon>Bacteroidales</taxon>
        <taxon>Muribaculaceae</taxon>
        <taxon>Paramuribaculum</taxon>
    </lineage>
</organism>
<dbReference type="CDD" id="cd00840">
    <property type="entry name" value="MPP_Mre11_N"/>
    <property type="match status" value="1"/>
</dbReference>
<evidence type="ECO:0000259" key="5">
    <source>
        <dbReference type="Pfam" id="PF00149"/>
    </source>
</evidence>
<dbReference type="InterPro" id="IPR004843">
    <property type="entry name" value="Calcineurin-like_PHP"/>
</dbReference>